<proteinExistence type="predicted"/>
<evidence type="ECO:0000313" key="3">
    <source>
        <dbReference type="Proteomes" id="UP000675920"/>
    </source>
</evidence>
<evidence type="ECO:0000256" key="2">
    <source>
        <dbReference type="ARBA" id="ARBA00023239"/>
    </source>
</evidence>
<dbReference type="AlphaFoldDB" id="A0A8B6X7P2"/>
<dbReference type="SUPFAM" id="SSF53800">
    <property type="entry name" value="Chelatase"/>
    <property type="match status" value="1"/>
</dbReference>
<dbReference type="GO" id="GO:0016829">
    <property type="term" value="F:lyase activity"/>
    <property type="evidence" value="ECO:0007669"/>
    <property type="project" value="UniProtKB-KW"/>
</dbReference>
<keyword evidence="1" id="KW-0479">Metal-binding</keyword>
<protein>
    <submittedName>
        <fullName evidence="4">Sirohydrochlorin chelatase</fullName>
        <ecNumber evidence="4">4.99.1.-</ecNumber>
    </submittedName>
</protein>
<dbReference type="GO" id="GO:0046872">
    <property type="term" value="F:metal ion binding"/>
    <property type="evidence" value="ECO:0007669"/>
    <property type="project" value="UniProtKB-KW"/>
</dbReference>
<evidence type="ECO:0000313" key="4">
    <source>
        <dbReference type="RefSeq" id="WP_028312827.1"/>
    </source>
</evidence>
<evidence type="ECO:0000256" key="1">
    <source>
        <dbReference type="ARBA" id="ARBA00022723"/>
    </source>
</evidence>
<dbReference type="Gene3D" id="3.40.50.1400">
    <property type="match status" value="1"/>
</dbReference>
<accession>A0A8B6X7P2</accession>
<reference evidence="4" key="1">
    <citation type="journal article" date="2002" name="Biochem. Soc. Trans.">
        <title>Biosynthesis of cobalamin (vitamin B(12)).</title>
        <authorList>
            <person name="Scott A.I."/>
            <person name="Roessner C.A."/>
        </authorList>
    </citation>
    <scope>NUCLEOTIDE SEQUENCE</scope>
</reference>
<dbReference type="RefSeq" id="WP_028312827.1">
    <property type="nucleotide sequence ID" value="NZ_KI519499.1"/>
</dbReference>
<reference evidence="4" key="2">
    <citation type="journal article" date="2006" name="Trends Biochem. Sci.">
        <title>Chelatases: distort to select?</title>
        <authorList>
            <person name="Al-Karadaghi S."/>
            <person name="Franco R."/>
            <person name="Hansson M."/>
            <person name="Shelnutt J.A."/>
            <person name="Isaya G."/>
            <person name="Ferreira G.C."/>
        </authorList>
    </citation>
    <scope>NUCLEOTIDE SEQUENCE</scope>
</reference>
<dbReference type="Proteomes" id="UP000675920">
    <property type="component" value="Unplaced"/>
</dbReference>
<name>A0A8B6X7P2_9BURK</name>
<dbReference type="CDD" id="cd03416">
    <property type="entry name" value="CbiX_SirB_N"/>
    <property type="match status" value="1"/>
</dbReference>
<reference evidence="4" key="3">
    <citation type="submission" date="2025-08" db="UniProtKB">
        <authorList>
            <consortium name="RefSeq"/>
        </authorList>
    </citation>
    <scope>IDENTIFICATION</scope>
</reference>
<keyword evidence="2" id="KW-0456">Lyase</keyword>
<dbReference type="Pfam" id="PF01903">
    <property type="entry name" value="CbiX"/>
    <property type="match status" value="1"/>
</dbReference>
<dbReference type="EC" id="4.99.1.-" evidence="4"/>
<dbReference type="OrthoDB" id="9797895at2"/>
<keyword evidence="3" id="KW-1185">Reference proteome</keyword>
<dbReference type="PANTHER" id="PTHR33542">
    <property type="entry name" value="SIROHYDROCHLORIN FERROCHELATASE, CHLOROPLASTIC"/>
    <property type="match status" value="1"/>
</dbReference>
<organism evidence="3 4">
    <name type="scientific">Derxia gummosa DSM 723</name>
    <dbReference type="NCBI Taxonomy" id="1121388"/>
    <lineage>
        <taxon>Bacteria</taxon>
        <taxon>Pseudomonadati</taxon>
        <taxon>Pseudomonadota</taxon>
        <taxon>Betaproteobacteria</taxon>
        <taxon>Burkholderiales</taxon>
        <taxon>Alcaligenaceae</taxon>
        <taxon>Derxia</taxon>
    </lineage>
</organism>
<dbReference type="PANTHER" id="PTHR33542:SF5">
    <property type="entry name" value="FERROCHELATASE CHE1"/>
    <property type="match status" value="1"/>
</dbReference>
<dbReference type="InterPro" id="IPR002762">
    <property type="entry name" value="CbiX-like"/>
</dbReference>
<dbReference type="InterPro" id="IPR050963">
    <property type="entry name" value="Sirohydro_Cobaltochel/CbiX"/>
</dbReference>
<sequence length="124" mass="13795">MNDDALILFAHGARDPRWADPLRSVVERVRARAPGLRVELAFLELMQPSLPEAVAELSAEGIARITLVPAFLGQGGHIRRDLPLLLDELRRRHPRMRIELAPTVGEVDQVLDAIASFCVQSHYG</sequence>